<evidence type="ECO:0000256" key="1">
    <source>
        <dbReference type="SAM" id="MobiDB-lite"/>
    </source>
</evidence>
<organism evidence="2 3">
    <name type="scientific">Stratiformator vulcanicus</name>
    <dbReference type="NCBI Taxonomy" id="2527980"/>
    <lineage>
        <taxon>Bacteria</taxon>
        <taxon>Pseudomonadati</taxon>
        <taxon>Planctomycetota</taxon>
        <taxon>Planctomycetia</taxon>
        <taxon>Planctomycetales</taxon>
        <taxon>Planctomycetaceae</taxon>
        <taxon>Stratiformator</taxon>
    </lineage>
</organism>
<gene>
    <name evidence="2" type="ORF">Pan189_09200</name>
</gene>
<reference evidence="2 3" key="1">
    <citation type="submission" date="2019-02" db="EMBL/GenBank/DDBJ databases">
        <title>Deep-cultivation of Planctomycetes and their phenomic and genomic characterization uncovers novel biology.</title>
        <authorList>
            <person name="Wiegand S."/>
            <person name="Jogler M."/>
            <person name="Boedeker C."/>
            <person name="Pinto D."/>
            <person name="Vollmers J."/>
            <person name="Rivas-Marin E."/>
            <person name="Kohn T."/>
            <person name="Peeters S.H."/>
            <person name="Heuer A."/>
            <person name="Rast P."/>
            <person name="Oberbeckmann S."/>
            <person name="Bunk B."/>
            <person name="Jeske O."/>
            <person name="Meyerdierks A."/>
            <person name="Storesund J.E."/>
            <person name="Kallscheuer N."/>
            <person name="Luecker S."/>
            <person name="Lage O.M."/>
            <person name="Pohl T."/>
            <person name="Merkel B.J."/>
            <person name="Hornburger P."/>
            <person name="Mueller R.-W."/>
            <person name="Bruemmer F."/>
            <person name="Labrenz M."/>
            <person name="Spormann A.M."/>
            <person name="Op den Camp H."/>
            <person name="Overmann J."/>
            <person name="Amann R."/>
            <person name="Jetten M.S.M."/>
            <person name="Mascher T."/>
            <person name="Medema M.H."/>
            <person name="Devos D.P."/>
            <person name="Kaster A.-K."/>
            <person name="Ovreas L."/>
            <person name="Rohde M."/>
            <person name="Galperin M.Y."/>
            <person name="Jogler C."/>
        </authorList>
    </citation>
    <scope>NUCLEOTIDE SEQUENCE [LARGE SCALE GENOMIC DNA]</scope>
    <source>
        <strain evidence="2 3">Pan189</strain>
    </source>
</reference>
<dbReference type="Proteomes" id="UP000317318">
    <property type="component" value="Chromosome"/>
</dbReference>
<dbReference type="AlphaFoldDB" id="A0A517QYD0"/>
<feature type="region of interest" description="Disordered" evidence="1">
    <location>
        <begin position="439"/>
        <end position="466"/>
    </location>
</feature>
<dbReference type="RefSeq" id="WP_145362759.1">
    <property type="nucleotide sequence ID" value="NZ_CP036268.1"/>
</dbReference>
<protein>
    <submittedName>
        <fullName evidence="2">Uncharacterized protein</fullName>
    </submittedName>
</protein>
<evidence type="ECO:0000313" key="2">
    <source>
        <dbReference type="EMBL" id="QDT36560.1"/>
    </source>
</evidence>
<dbReference type="EMBL" id="CP036268">
    <property type="protein sequence ID" value="QDT36560.1"/>
    <property type="molecule type" value="Genomic_DNA"/>
</dbReference>
<sequence length="487" mass="54834">MSGTKENDNQGDANRDQLADAQVVDNPNSEVDDEEKKHPIEDAIDTALHRYRDIEAVSRLLVPAAAKLQKDIFQSANDVFETARKQIDEGGEEDCGDGNLAANLDDAMLVIDRVAEANLPRTLNVSLFLGLFSAFDAFTGNLLSAIYLRRPDLLESLNAEVPLSEILRFDTFDDLKKAVLADEIDAFRRKSYVEQFELLEKRFGLPLRSLESWSEFVEIGQRRNLITHCEGVVSKQYLQVCAKHGTEIQQDLMEGDQLSVSLGYLLRSCSVLYEVTLKLGQTLWRKVFPNEHHIANSHLIDPVYQSLQIERWDRAILISEFAGTVEGKANERDRRIRVINSAIAYRFSGNERRCEDVLSAEDWSAASKDFNLAVEVLRGNFEDAACLMTEIGKKGDLVTKSAYHTWPLFREFRRSGQFLTVYEKVFGSTFTAGMVQEAAEAEGGDTDPEMDESAESDSEVKVTQDSLEPKDLRMKLRDMDVVKALIG</sequence>
<name>A0A517QYD0_9PLAN</name>
<proteinExistence type="predicted"/>
<accession>A0A517QYD0</accession>
<feature type="compositionally biased region" description="Acidic residues" evidence="1">
    <location>
        <begin position="439"/>
        <end position="457"/>
    </location>
</feature>
<evidence type="ECO:0000313" key="3">
    <source>
        <dbReference type="Proteomes" id="UP000317318"/>
    </source>
</evidence>
<keyword evidence="3" id="KW-1185">Reference proteome</keyword>
<feature type="region of interest" description="Disordered" evidence="1">
    <location>
        <begin position="1"/>
        <end position="40"/>
    </location>
</feature>
<feature type="compositionally biased region" description="Basic and acidic residues" evidence="1">
    <location>
        <begin position="1"/>
        <end position="18"/>
    </location>
</feature>
<dbReference type="OrthoDB" id="7061055at2"/>
<dbReference type="KEGG" id="svp:Pan189_09200"/>